<dbReference type="AlphaFoldDB" id="A0A409XF39"/>
<dbReference type="PANTHER" id="PTHR46644">
    <property type="entry name" value="DNA REPAIR PROTEIN XRCC2"/>
    <property type="match status" value="1"/>
</dbReference>
<reference evidence="1 2" key="1">
    <citation type="journal article" date="2018" name="Evol. Lett.">
        <title>Horizontal gene cluster transfer increased hallucinogenic mushroom diversity.</title>
        <authorList>
            <person name="Reynolds H.T."/>
            <person name="Vijayakumar V."/>
            <person name="Gluck-Thaler E."/>
            <person name="Korotkin H.B."/>
            <person name="Matheny P.B."/>
            <person name="Slot J.C."/>
        </authorList>
    </citation>
    <scope>NUCLEOTIDE SEQUENCE [LARGE SCALE GENOMIC DNA]</scope>
    <source>
        <strain evidence="1 2">2631</strain>
    </source>
</reference>
<evidence type="ECO:0000313" key="1">
    <source>
        <dbReference type="EMBL" id="PPQ89408.1"/>
    </source>
</evidence>
<dbReference type="GO" id="GO:0033063">
    <property type="term" value="C:Rad51B-Rad51C-Rad51D-XRCC2 complex"/>
    <property type="evidence" value="ECO:0007669"/>
    <property type="project" value="InterPro"/>
</dbReference>
<accession>A0A409XF39</accession>
<dbReference type="InParanoid" id="A0A409XF39"/>
<dbReference type="STRING" id="93625.A0A409XF39"/>
<evidence type="ECO:0008006" key="3">
    <source>
        <dbReference type="Google" id="ProtNLM"/>
    </source>
</evidence>
<dbReference type="InterPro" id="IPR027417">
    <property type="entry name" value="P-loop_NTPase"/>
</dbReference>
<keyword evidence="2" id="KW-1185">Reference proteome</keyword>
<dbReference type="CDD" id="cd19490">
    <property type="entry name" value="XRCC2"/>
    <property type="match status" value="1"/>
</dbReference>
<gene>
    <name evidence="1" type="ORF">CVT25_002226</name>
</gene>
<dbReference type="GO" id="GO:0042148">
    <property type="term" value="P:DNA strand invasion"/>
    <property type="evidence" value="ECO:0007669"/>
    <property type="project" value="TreeGrafter"/>
</dbReference>
<dbReference type="GO" id="GO:0000400">
    <property type="term" value="F:four-way junction DNA binding"/>
    <property type="evidence" value="ECO:0007669"/>
    <property type="project" value="TreeGrafter"/>
</dbReference>
<protein>
    <recommendedName>
        <fullName evidence="3">DNA recombination and repair protein Rad51-like C-terminal domain-containing protein</fullName>
    </recommendedName>
</protein>
<evidence type="ECO:0000313" key="2">
    <source>
        <dbReference type="Proteomes" id="UP000283269"/>
    </source>
</evidence>
<dbReference type="PANTHER" id="PTHR46644:SF2">
    <property type="entry name" value="DNA REPAIR PROTEIN XRCC2"/>
    <property type="match status" value="1"/>
</dbReference>
<dbReference type="InterPro" id="IPR030547">
    <property type="entry name" value="XRCC2"/>
</dbReference>
<sequence>MALAEQMLLEIQSESLQTLLTVVQQKTANLAGATAIRSLDLYLSTGSPSGYQESVQKPPGNAIVIRGPPGSGKTHLLYFLLATCVLPVNHLSCYIGGWNKAAFIMDLDGHFHMSRFHDILVDRLRQILPAPSISSLVDQCLKIVHVFRPTSSAQLAVTLKHLAKYHTQNLSSFELGMIAVHSIDASHWLERFKAEQLRSSSSTANTPFESIYSDLRKLRISYGLTTVVTHWGLLHQYLGANDNHLQPPSTLHLDSERSIGAHKLPEIPKAHFFLVW</sequence>
<comment type="caution">
    <text evidence="1">The sequence shown here is derived from an EMBL/GenBank/DDBJ whole genome shotgun (WGS) entry which is preliminary data.</text>
</comment>
<proteinExistence type="predicted"/>
<dbReference type="Gene3D" id="3.40.50.300">
    <property type="entry name" value="P-loop containing nucleotide triphosphate hydrolases"/>
    <property type="match status" value="1"/>
</dbReference>
<dbReference type="GO" id="GO:0005657">
    <property type="term" value="C:replication fork"/>
    <property type="evidence" value="ECO:0007669"/>
    <property type="project" value="InterPro"/>
</dbReference>
<dbReference type="SUPFAM" id="SSF52540">
    <property type="entry name" value="P-loop containing nucleoside triphosphate hydrolases"/>
    <property type="match status" value="1"/>
</dbReference>
<dbReference type="GO" id="GO:0000724">
    <property type="term" value="P:double-strand break repair via homologous recombination"/>
    <property type="evidence" value="ECO:0007669"/>
    <property type="project" value="InterPro"/>
</dbReference>
<dbReference type="OrthoDB" id="420422at2759"/>
<dbReference type="GO" id="GO:0005815">
    <property type="term" value="C:microtubule organizing center"/>
    <property type="evidence" value="ECO:0007669"/>
    <property type="project" value="TreeGrafter"/>
</dbReference>
<name>A0A409XF39_PSICY</name>
<dbReference type="EMBL" id="NHYD01001887">
    <property type="protein sequence ID" value="PPQ89408.1"/>
    <property type="molecule type" value="Genomic_DNA"/>
</dbReference>
<organism evidence="1 2">
    <name type="scientific">Psilocybe cyanescens</name>
    <dbReference type="NCBI Taxonomy" id="93625"/>
    <lineage>
        <taxon>Eukaryota</taxon>
        <taxon>Fungi</taxon>
        <taxon>Dikarya</taxon>
        <taxon>Basidiomycota</taxon>
        <taxon>Agaricomycotina</taxon>
        <taxon>Agaricomycetes</taxon>
        <taxon>Agaricomycetidae</taxon>
        <taxon>Agaricales</taxon>
        <taxon>Agaricineae</taxon>
        <taxon>Strophariaceae</taxon>
        <taxon>Psilocybe</taxon>
    </lineage>
</organism>
<dbReference type="Proteomes" id="UP000283269">
    <property type="component" value="Unassembled WGS sequence"/>
</dbReference>